<organism evidence="1 2">
    <name type="scientific">Ilex paraguariensis</name>
    <name type="common">yerba mate</name>
    <dbReference type="NCBI Taxonomy" id="185542"/>
    <lineage>
        <taxon>Eukaryota</taxon>
        <taxon>Viridiplantae</taxon>
        <taxon>Streptophyta</taxon>
        <taxon>Embryophyta</taxon>
        <taxon>Tracheophyta</taxon>
        <taxon>Spermatophyta</taxon>
        <taxon>Magnoliopsida</taxon>
        <taxon>eudicotyledons</taxon>
        <taxon>Gunneridae</taxon>
        <taxon>Pentapetalae</taxon>
        <taxon>asterids</taxon>
        <taxon>campanulids</taxon>
        <taxon>Aquifoliales</taxon>
        <taxon>Aquifoliaceae</taxon>
        <taxon>Ilex</taxon>
    </lineage>
</organism>
<reference evidence="1 2" key="1">
    <citation type="submission" date="2024-02" db="EMBL/GenBank/DDBJ databases">
        <authorList>
            <person name="Vignale AGUSTIN F."/>
            <person name="Sosa J E."/>
            <person name="Modenutti C."/>
        </authorList>
    </citation>
    <scope>NUCLEOTIDE SEQUENCE [LARGE SCALE GENOMIC DNA]</scope>
</reference>
<evidence type="ECO:0000313" key="2">
    <source>
        <dbReference type="Proteomes" id="UP001642360"/>
    </source>
</evidence>
<dbReference type="EMBL" id="CAUOFW020007191">
    <property type="protein sequence ID" value="CAK9177964.1"/>
    <property type="molecule type" value="Genomic_DNA"/>
</dbReference>
<dbReference type="AlphaFoldDB" id="A0ABC8U874"/>
<dbReference type="Proteomes" id="UP001642360">
    <property type="component" value="Unassembled WGS sequence"/>
</dbReference>
<evidence type="ECO:0000313" key="1">
    <source>
        <dbReference type="EMBL" id="CAK9177964.1"/>
    </source>
</evidence>
<proteinExistence type="predicted"/>
<name>A0ABC8U874_9AQUA</name>
<gene>
    <name evidence="1" type="ORF">ILEXP_LOCUS47877</name>
</gene>
<sequence length="155" mass="16047">ENATPTPAPRDDATLVFAYASVEVAPVSVDVEPAPQDEASMVRTDIMSSSHSTNSFSTSIDELFGGIRVPNPALPAENATPTPAPRDDATLVFADASVEVAPVSVDVEPAPQDEASMVRTDIMSSSHSTNSFSTSIDELFGGIRGGISGKVTSPP</sequence>
<feature type="non-terminal residue" evidence="1">
    <location>
        <position position="1"/>
    </location>
</feature>
<protein>
    <submittedName>
        <fullName evidence="1">Uncharacterized protein</fullName>
    </submittedName>
</protein>
<comment type="caution">
    <text evidence="1">The sequence shown here is derived from an EMBL/GenBank/DDBJ whole genome shotgun (WGS) entry which is preliminary data.</text>
</comment>
<accession>A0ABC8U874</accession>
<keyword evidence="2" id="KW-1185">Reference proteome</keyword>